<name>A0A3N0DYT0_9ACTN</name>
<reference evidence="1 2" key="1">
    <citation type="submission" date="2018-11" db="EMBL/GenBank/DDBJ databases">
        <title>The genome draft of YIM 96095.</title>
        <authorList>
            <person name="Tang S.-K."/>
            <person name="Chunyu W.-X."/>
            <person name="Feng Y.-Z."/>
        </authorList>
    </citation>
    <scope>NUCLEOTIDE SEQUENCE [LARGE SCALE GENOMIC DNA]</scope>
    <source>
        <strain evidence="1 2">YIM 96095</strain>
    </source>
</reference>
<dbReference type="RefSeq" id="WP_123203456.1">
    <property type="nucleotide sequence ID" value="NZ_RJMB01000035.1"/>
</dbReference>
<proteinExistence type="predicted"/>
<comment type="caution">
    <text evidence="1">The sequence shown here is derived from an EMBL/GenBank/DDBJ whole genome shotgun (WGS) entry which is preliminary data.</text>
</comment>
<gene>
    <name evidence="1" type="ORF">EFW17_22570</name>
</gene>
<sequence length="202" mass="22998">MAGLDRRSHDEFRAEVEEWQNRSKELLDEVVSEFLRHHLARGCLIIRNESDRYLEGVRVQVQFPPGVVVLMESDTDHRDPSGEFSMLQLLPDRPSKYGDLQLPDIPGLAGAPIGPSAGAAIFNVEENSDGYLITWHVGDLPGWYVETSDERFAVITDDHLEEIVVTWSVTARGVHHVFREEWRLPCEQAPGEYLTWSRHSHG</sequence>
<organism evidence="1 2">
    <name type="scientific">Halostreptopolyspora alba</name>
    <dbReference type="NCBI Taxonomy" id="2487137"/>
    <lineage>
        <taxon>Bacteria</taxon>
        <taxon>Bacillati</taxon>
        <taxon>Actinomycetota</taxon>
        <taxon>Actinomycetes</taxon>
        <taxon>Streptosporangiales</taxon>
        <taxon>Nocardiopsidaceae</taxon>
        <taxon>Halostreptopolyspora</taxon>
    </lineage>
</organism>
<evidence type="ECO:0000313" key="2">
    <source>
        <dbReference type="Proteomes" id="UP000269198"/>
    </source>
</evidence>
<evidence type="ECO:0000313" key="1">
    <source>
        <dbReference type="EMBL" id="RNL80721.1"/>
    </source>
</evidence>
<dbReference type="Proteomes" id="UP000269198">
    <property type="component" value="Unassembled WGS sequence"/>
</dbReference>
<dbReference type="OrthoDB" id="4578408at2"/>
<protein>
    <submittedName>
        <fullName evidence="1">Uncharacterized protein</fullName>
    </submittedName>
</protein>
<keyword evidence="2" id="KW-1185">Reference proteome</keyword>
<dbReference type="AlphaFoldDB" id="A0A3N0DYT0"/>
<dbReference type="EMBL" id="RJMB01000035">
    <property type="protein sequence ID" value="RNL80721.1"/>
    <property type="molecule type" value="Genomic_DNA"/>
</dbReference>
<accession>A0A3N0DYT0</accession>